<evidence type="ECO:0000313" key="11">
    <source>
        <dbReference type="Proteomes" id="UP000821853"/>
    </source>
</evidence>
<evidence type="ECO:0000256" key="6">
    <source>
        <dbReference type="ARBA" id="ARBA00023136"/>
    </source>
</evidence>
<gene>
    <name evidence="10" type="ORF">HPB48_002467</name>
</gene>
<dbReference type="PROSITE" id="PS50853">
    <property type="entry name" value="FN3"/>
    <property type="match status" value="2"/>
</dbReference>
<dbReference type="PANTHER" id="PTHR46877:SF14">
    <property type="entry name" value="RECEPTOR PROTEIN-TYROSINE KINASE"/>
    <property type="match status" value="1"/>
</dbReference>
<comment type="caution">
    <text evidence="10">The sequence shown here is derived from an EMBL/GenBank/DDBJ whole genome shotgun (WGS) entry which is preliminary data.</text>
</comment>
<keyword evidence="4" id="KW-0067">ATP-binding</keyword>
<feature type="compositionally biased region" description="Polar residues" evidence="8">
    <location>
        <begin position="11"/>
        <end position="26"/>
    </location>
</feature>
<dbReference type="GO" id="GO:0005886">
    <property type="term" value="C:plasma membrane"/>
    <property type="evidence" value="ECO:0007669"/>
    <property type="project" value="TreeGrafter"/>
</dbReference>
<dbReference type="OrthoDB" id="6490717at2759"/>
<sequence>MSSPGPKCPAISSTERTSATSWSLPATDTWEADKRGSDVNGTREVYRDLMPFTMYQARVFAQNNVGRSPQFASIVFTTPPAPPPEPTDLLTFWLTTSSVLVSWNAPYPPHGVLDHYELKFWSQADPEMVSRMNFSPEECQRKRALVPRHCITVKELDANISYRFSVKTVSHFHWCAWS</sequence>
<dbReference type="GO" id="GO:0030425">
    <property type="term" value="C:dendrite"/>
    <property type="evidence" value="ECO:0007669"/>
    <property type="project" value="TreeGrafter"/>
</dbReference>
<evidence type="ECO:0000256" key="5">
    <source>
        <dbReference type="ARBA" id="ARBA00022989"/>
    </source>
</evidence>
<evidence type="ECO:0000259" key="9">
    <source>
        <dbReference type="PROSITE" id="PS50853"/>
    </source>
</evidence>
<dbReference type="InterPro" id="IPR050449">
    <property type="entry name" value="Ephrin_rcpt_TKs"/>
</dbReference>
<keyword evidence="11" id="KW-1185">Reference proteome</keyword>
<dbReference type="GO" id="GO:0007411">
    <property type="term" value="P:axon guidance"/>
    <property type="evidence" value="ECO:0007669"/>
    <property type="project" value="TreeGrafter"/>
</dbReference>
<dbReference type="InterPro" id="IPR003961">
    <property type="entry name" value="FN3_dom"/>
</dbReference>
<protein>
    <recommendedName>
        <fullName evidence="9">Fibronectin type-III domain-containing protein</fullName>
    </recommendedName>
</protein>
<keyword evidence="6" id="KW-0472">Membrane</keyword>
<dbReference type="SUPFAM" id="SSF49265">
    <property type="entry name" value="Fibronectin type III"/>
    <property type="match status" value="1"/>
</dbReference>
<dbReference type="InterPro" id="IPR036116">
    <property type="entry name" value="FN3_sf"/>
</dbReference>
<keyword evidence="7" id="KW-0675">Receptor</keyword>
<dbReference type="Proteomes" id="UP000821853">
    <property type="component" value="Chromosome 2"/>
</dbReference>
<organism evidence="10 11">
    <name type="scientific">Haemaphysalis longicornis</name>
    <name type="common">Bush tick</name>
    <dbReference type="NCBI Taxonomy" id="44386"/>
    <lineage>
        <taxon>Eukaryota</taxon>
        <taxon>Metazoa</taxon>
        <taxon>Ecdysozoa</taxon>
        <taxon>Arthropoda</taxon>
        <taxon>Chelicerata</taxon>
        <taxon>Arachnida</taxon>
        <taxon>Acari</taxon>
        <taxon>Parasitiformes</taxon>
        <taxon>Ixodida</taxon>
        <taxon>Ixodoidea</taxon>
        <taxon>Ixodidae</taxon>
        <taxon>Haemaphysalinae</taxon>
        <taxon>Haemaphysalis</taxon>
    </lineage>
</organism>
<feature type="region of interest" description="Disordered" evidence="8">
    <location>
        <begin position="1"/>
        <end position="38"/>
    </location>
</feature>
<dbReference type="AlphaFoldDB" id="A0A9J6FX88"/>
<comment type="subcellular location">
    <subcellularLocation>
        <location evidence="1">Membrane</location>
        <topology evidence="1">Single-pass membrane protein</topology>
    </subcellularLocation>
</comment>
<dbReference type="SMART" id="SM00060">
    <property type="entry name" value="FN3"/>
    <property type="match status" value="2"/>
</dbReference>
<dbReference type="InterPro" id="IPR013783">
    <property type="entry name" value="Ig-like_fold"/>
</dbReference>
<reference evidence="10 11" key="1">
    <citation type="journal article" date="2020" name="Cell">
        <title>Large-Scale Comparative Analyses of Tick Genomes Elucidate Their Genetic Diversity and Vector Capacities.</title>
        <authorList>
            <consortium name="Tick Genome and Microbiome Consortium (TIGMIC)"/>
            <person name="Jia N."/>
            <person name="Wang J."/>
            <person name="Shi W."/>
            <person name="Du L."/>
            <person name="Sun Y."/>
            <person name="Zhan W."/>
            <person name="Jiang J.F."/>
            <person name="Wang Q."/>
            <person name="Zhang B."/>
            <person name="Ji P."/>
            <person name="Bell-Sakyi L."/>
            <person name="Cui X.M."/>
            <person name="Yuan T.T."/>
            <person name="Jiang B.G."/>
            <person name="Yang W.F."/>
            <person name="Lam T.T."/>
            <person name="Chang Q.C."/>
            <person name="Ding S.J."/>
            <person name="Wang X.J."/>
            <person name="Zhu J.G."/>
            <person name="Ruan X.D."/>
            <person name="Zhao L."/>
            <person name="Wei J.T."/>
            <person name="Ye R.Z."/>
            <person name="Que T.C."/>
            <person name="Du C.H."/>
            <person name="Zhou Y.H."/>
            <person name="Cheng J.X."/>
            <person name="Dai P.F."/>
            <person name="Guo W.B."/>
            <person name="Han X.H."/>
            <person name="Huang E.J."/>
            <person name="Li L.F."/>
            <person name="Wei W."/>
            <person name="Gao Y.C."/>
            <person name="Liu J.Z."/>
            <person name="Shao H.Z."/>
            <person name="Wang X."/>
            <person name="Wang C.C."/>
            <person name="Yang T.C."/>
            <person name="Huo Q.B."/>
            <person name="Li W."/>
            <person name="Chen H.Y."/>
            <person name="Chen S.E."/>
            <person name="Zhou L.G."/>
            <person name="Ni X.B."/>
            <person name="Tian J.H."/>
            <person name="Sheng Y."/>
            <person name="Liu T."/>
            <person name="Pan Y.S."/>
            <person name="Xia L.Y."/>
            <person name="Li J."/>
            <person name="Zhao F."/>
            <person name="Cao W.C."/>
        </authorList>
    </citation>
    <scope>NUCLEOTIDE SEQUENCE [LARGE SCALE GENOMIC DNA]</scope>
    <source>
        <strain evidence="10">HaeL-2018</strain>
    </source>
</reference>
<feature type="domain" description="Fibronectin type-III" evidence="9">
    <location>
        <begin position="1"/>
        <end position="81"/>
    </location>
</feature>
<evidence type="ECO:0000313" key="10">
    <source>
        <dbReference type="EMBL" id="KAH9366952.1"/>
    </source>
</evidence>
<dbReference type="Gene3D" id="2.60.40.10">
    <property type="entry name" value="Immunoglobulins"/>
    <property type="match status" value="2"/>
</dbReference>
<dbReference type="CDD" id="cd00063">
    <property type="entry name" value="FN3"/>
    <property type="match status" value="2"/>
</dbReference>
<accession>A0A9J6FX88</accession>
<evidence type="ECO:0000256" key="7">
    <source>
        <dbReference type="ARBA" id="ARBA00023170"/>
    </source>
</evidence>
<dbReference type="PANTHER" id="PTHR46877">
    <property type="entry name" value="EPH RECEPTOR A5"/>
    <property type="match status" value="1"/>
</dbReference>
<dbReference type="VEuPathDB" id="VectorBase:HLOH_040902"/>
<keyword evidence="2" id="KW-0812">Transmembrane</keyword>
<evidence type="ECO:0000256" key="2">
    <source>
        <dbReference type="ARBA" id="ARBA00022692"/>
    </source>
</evidence>
<dbReference type="GO" id="GO:0005524">
    <property type="term" value="F:ATP binding"/>
    <property type="evidence" value="ECO:0007669"/>
    <property type="project" value="UniProtKB-KW"/>
</dbReference>
<dbReference type="Pfam" id="PF00041">
    <property type="entry name" value="fn3"/>
    <property type="match status" value="1"/>
</dbReference>
<dbReference type="GO" id="GO:0005005">
    <property type="term" value="F:transmembrane-ephrin receptor activity"/>
    <property type="evidence" value="ECO:0007669"/>
    <property type="project" value="TreeGrafter"/>
</dbReference>
<dbReference type="EMBL" id="JABSTR010000004">
    <property type="protein sequence ID" value="KAH9366952.1"/>
    <property type="molecule type" value="Genomic_DNA"/>
</dbReference>
<evidence type="ECO:0000256" key="1">
    <source>
        <dbReference type="ARBA" id="ARBA00004167"/>
    </source>
</evidence>
<evidence type="ECO:0000256" key="4">
    <source>
        <dbReference type="ARBA" id="ARBA00022840"/>
    </source>
</evidence>
<evidence type="ECO:0000256" key="8">
    <source>
        <dbReference type="SAM" id="MobiDB-lite"/>
    </source>
</evidence>
<name>A0A9J6FX88_HAELO</name>
<feature type="domain" description="Fibronectin type-III" evidence="9">
    <location>
        <begin position="85"/>
        <end position="178"/>
    </location>
</feature>
<evidence type="ECO:0000256" key="3">
    <source>
        <dbReference type="ARBA" id="ARBA00022741"/>
    </source>
</evidence>
<proteinExistence type="predicted"/>
<keyword evidence="5" id="KW-1133">Transmembrane helix</keyword>
<keyword evidence="3" id="KW-0547">Nucleotide-binding</keyword>